<feature type="domain" description="ABC transmembrane type-1" evidence="13">
    <location>
        <begin position="85"/>
        <end position="374"/>
    </location>
</feature>
<keyword evidence="6" id="KW-0547">Nucleotide-binding</keyword>
<evidence type="ECO:0000256" key="10">
    <source>
        <dbReference type="SAM" id="MobiDB-lite"/>
    </source>
</evidence>
<dbReference type="CDD" id="cd18577">
    <property type="entry name" value="ABC_6TM_Pgp_ABCB1_D1_like"/>
    <property type="match status" value="1"/>
</dbReference>
<dbReference type="Gene3D" id="3.40.50.300">
    <property type="entry name" value="P-loop containing nucleotide triphosphate hydrolases"/>
    <property type="match status" value="2"/>
</dbReference>
<comment type="subcellular location">
    <subcellularLocation>
        <location evidence="1">Membrane</location>
        <topology evidence="1">Multi-pass membrane protein</topology>
    </subcellularLocation>
</comment>
<dbReference type="GO" id="GO:0005524">
    <property type="term" value="F:ATP binding"/>
    <property type="evidence" value="ECO:0007669"/>
    <property type="project" value="UniProtKB-KW"/>
</dbReference>
<evidence type="ECO:0000256" key="11">
    <source>
        <dbReference type="SAM" id="Phobius"/>
    </source>
</evidence>
<dbReference type="PANTHER" id="PTHR43394:SF11">
    <property type="entry name" value="ATP-BINDING CASSETTE TRANSPORTER"/>
    <property type="match status" value="1"/>
</dbReference>
<proteinExistence type="inferred from homology"/>
<dbReference type="SMART" id="SM00382">
    <property type="entry name" value="AAA"/>
    <property type="match status" value="2"/>
</dbReference>
<feature type="domain" description="ABC transporter" evidence="12">
    <location>
        <begin position="409"/>
        <end position="653"/>
    </location>
</feature>
<dbReference type="PANTHER" id="PTHR43394">
    <property type="entry name" value="ATP-DEPENDENT PERMEASE MDL1, MITOCHONDRIAL"/>
    <property type="match status" value="1"/>
</dbReference>
<feature type="compositionally biased region" description="Polar residues" evidence="10">
    <location>
        <begin position="1"/>
        <end position="12"/>
    </location>
</feature>
<dbReference type="EMBL" id="PEJP01000018">
    <property type="protein sequence ID" value="RYO65325.1"/>
    <property type="molecule type" value="Genomic_DNA"/>
</dbReference>
<feature type="transmembrane region" description="Helical" evidence="11">
    <location>
        <begin position="991"/>
        <end position="1013"/>
    </location>
</feature>
<feature type="transmembrane region" description="Helical" evidence="11">
    <location>
        <begin position="309"/>
        <end position="334"/>
    </location>
</feature>
<feature type="compositionally biased region" description="Basic and acidic residues" evidence="10">
    <location>
        <begin position="13"/>
        <end position="23"/>
    </location>
</feature>
<dbReference type="GO" id="GO:0090374">
    <property type="term" value="P:oligopeptide export from mitochondrion"/>
    <property type="evidence" value="ECO:0007669"/>
    <property type="project" value="TreeGrafter"/>
</dbReference>
<feature type="region of interest" description="Disordered" evidence="10">
    <location>
        <begin position="1"/>
        <end position="61"/>
    </location>
</feature>
<keyword evidence="7" id="KW-0067">ATP-binding</keyword>
<organism evidence="14 15">
    <name type="scientific">Alternaria arborescens</name>
    <dbReference type="NCBI Taxonomy" id="156630"/>
    <lineage>
        <taxon>Eukaryota</taxon>
        <taxon>Fungi</taxon>
        <taxon>Dikarya</taxon>
        <taxon>Ascomycota</taxon>
        <taxon>Pezizomycotina</taxon>
        <taxon>Dothideomycetes</taxon>
        <taxon>Pleosporomycetidae</taxon>
        <taxon>Pleosporales</taxon>
        <taxon>Pleosporineae</taxon>
        <taxon>Pleosporaceae</taxon>
        <taxon>Alternaria</taxon>
        <taxon>Alternaria sect. Alternaria</taxon>
    </lineage>
</organism>
<dbReference type="PROSITE" id="PS50893">
    <property type="entry name" value="ABC_TRANSPORTER_2"/>
    <property type="match status" value="2"/>
</dbReference>
<feature type="transmembrane region" description="Helical" evidence="11">
    <location>
        <begin position="853"/>
        <end position="871"/>
    </location>
</feature>
<feature type="transmembrane region" description="Helical" evidence="11">
    <location>
        <begin position="206"/>
        <end position="226"/>
    </location>
</feature>
<dbReference type="SUPFAM" id="SSF90123">
    <property type="entry name" value="ABC transporter transmembrane region"/>
    <property type="match status" value="2"/>
</dbReference>
<dbReference type="FunFam" id="3.40.50.300:FF:000967">
    <property type="entry name" value="ABC multidrug transporter mdr4"/>
    <property type="match status" value="1"/>
</dbReference>
<protein>
    <submittedName>
        <fullName evidence="14">Leptomycin B resistance protein pmd1</fullName>
    </submittedName>
</protein>
<dbReference type="FunFam" id="1.20.1560.10:FF:000057">
    <property type="entry name" value="ABC multidrug transporter SitT"/>
    <property type="match status" value="1"/>
</dbReference>
<evidence type="ECO:0000256" key="6">
    <source>
        <dbReference type="ARBA" id="ARBA00022741"/>
    </source>
</evidence>
<feature type="compositionally biased region" description="Basic and acidic residues" evidence="10">
    <location>
        <begin position="31"/>
        <end position="53"/>
    </location>
</feature>
<feature type="transmembrane region" description="Helical" evidence="11">
    <location>
        <begin position="130"/>
        <end position="157"/>
    </location>
</feature>
<evidence type="ECO:0000256" key="2">
    <source>
        <dbReference type="ARBA" id="ARBA00007577"/>
    </source>
</evidence>
<dbReference type="SUPFAM" id="SSF52540">
    <property type="entry name" value="P-loop containing nucleoside triphosphate hydrolases"/>
    <property type="match status" value="2"/>
</dbReference>
<dbReference type="InterPro" id="IPR039421">
    <property type="entry name" value="Type_1_exporter"/>
</dbReference>
<dbReference type="InterPro" id="IPR017871">
    <property type="entry name" value="ABC_transporter-like_CS"/>
</dbReference>
<dbReference type="InterPro" id="IPR003593">
    <property type="entry name" value="AAA+_ATPase"/>
</dbReference>
<keyword evidence="5" id="KW-0677">Repeat</keyword>
<comment type="similarity">
    <text evidence="2">Belongs to the ABC transporter superfamily. ABCB family. Multidrug resistance exporter (TC 3.A.1.201) subfamily.</text>
</comment>
<evidence type="ECO:0000256" key="3">
    <source>
        <dbReference type="ARBA" id="ARBA00022448"/>
    </source>
</evidence>
<feature type="domain" description="ABC transporter" evidence="12">
    <location>
        <begin position="1054"/>
        <end position="1291"/>
    </location>
</feature>
<feature type="transmembrane region" description="Helical" evidence="11">
    <location>
        <begin position="232"/>
        <end position="251"/>
    </location>
</feature>
<keyword evidence="8 11" id="KW-1133">Transmembrane helix</keyword>
<feature type="transmembrane region" description="Helical" evidence="11">
    <location>
        <begin position="958"/>
        <end position="979"/>
    </location>
</feature>
<evidence type="ECO:0000256" key="7">
    <source>
        <dbReference type="ARBA" id="ARBA00022840"/>
    </source>
</evidence>
<keyword evidence="15" id="KW-1185">Reference proteome</keyword>
<dbReference type="GO" id="GO:0016887">
    <property type="term" value="F:ATP hydrolysis activity"/>
    <property type="evidence" value="ECO:0007669"/>
    <property type="project" value="InterPro"/>
</dbReference>
<dbReference type="Pfam" id="PF00664">
    <property type="entry name" value="ABC_membrane"/>
    <property type="match status" value="2"/>
</dbReference>
<evidence type="ECO:0000256" key="8">
    <source>
        <dbReference type="ARBA" id="ARBA00022989"/>
    </source>
</evidence>
<feature type="transmembrane region" description="Helical" evidence="11">
    <location>
        <begin position="772"/>
        <end position="798"/>
    </location>
</feature>
<dbReference type="PROSITE" id="PS00211">
    <property type="entry name" value="ABC_TRANSPORTER_1"/>
    <property type="match status" value="2"/>
</dbReference>
<dbReference type="Gene3D" id="1.20.1560.10">
    <property type="entry name" value="ABC transporter type 1, transmembrane domain"/>
    <property type="match status" value="1"/>
</dbReference>
<dbReference type="InterPro" id="IPR003439">
    <property type="entry name" value="ABC_transporter-like_ATP-bd"/>
</dbReference>
<dbReference type="InterPro" id="IPR027417">
    <property type="entry name" value="P-loop_NTPase"/>
</dbReference>
<dbReference type="InterPro" id="IPR036640">
    <property type="entry name" value="ABC1_TM_sf"/>
</dbReference>
<dbReference type="CDD" id="cd18578">
    <property type="entry name" value="ABC_6TM_Pgp_ABCB1_D2_like"/>
    <property type="match status" value="1"/>
</dbReference>
<evidence type="ECO:0000256" key="9">
    <source>
        <dbReference type="ARBA" id="ARBA00023136"/>
    </source>
</evidence>
<evidence type="ECO:0000313" key="14">
    <source>
        <dbReference type="EMBL" id="RYO65325.1"/>
    </source>
</evidence>
<dbReference type="PROSITE" id="PS50929">
    <property type="entry name" value="ABC_TM1F"/>
    <property type="match status" value="2"/>
</dbReference>
<feature type="transmembrane region" description="Helical" evidence="11">
    <location>
        <begin position="728"/>
        <end position="752"/>
    </location>
</feature>
<evidence type="ECO:0000256" key="5">
    <source>
        <dbReference type="ARBA" id="ARBA00022737"/>
    </source>
</evidence>
<evidence type="ECO:0000313" key="15">
    <source>
        <dbReference type="Proteomes" id="UP000293823"/>
    </source>
</evidence>
<dbReference type="CDD" id="cd03249">
    <property type="entry name" value="ABC_MTABC3_MDL1_MDL2"/>
    <property type="match status" value="2"/>
</dbReference>
<dbReference type="GO" id="GO:0015421">
    <property type="term" value="F:ABC-type oligopeptide transporter activity"/>
    <property type="evidence" value="ECO:0007669"/>
    <property type="project" value="TreeGrafter"/>
</dbReference>
<dbReference type="InterPro" id="IPR011527">
    <property type="entry name" value="ABC1_TM_dom"/>
</dbReference>
<accession>A0A4Q4S5R4</accession>
<dbReference type="Proteomes" id="UP000293823">
    <property type="component" value="Unassembled WGS sequence"/>
</dbReference>
<evidence type="ECO:0000256" key="1">
    <source>
        <dbReference type="ARBA" id="ARBA00004141"/>
    </source>
</evidence>
<evidence type="ECO:0000259" key="12">
    <source>
        <dbReference type="PROSITE" id="PS50893"/>
    </source>
</evidence>
<sequence length="1297" mass="142387">MVDYQNAPSITRHSSDTMERTTERPLAAIDIPDKIDAEKAAVVDDKESNRDSEEKETEEEKEGSLKDYFRIFTYASTADRVLYSLGLTGAVVVGAALPLMTLVFGQSTAEFNQQATGQDSSTFTSNINTLVLYFVYIFVARFVIGYLGTLCICIAAARTTCALREDFLDKLLRQDVAHFDKGGSGSAATQVTTNGNRINQGIAEKLFTCVQGISLFFSGFIVALAVQWKLALIVMSIIPAIFLITGVCIGLDAPIEARVTKIYSQAGTLAQDAISSIRTIHAFGAHQKIIDGYETYLQKAHKEGNKKSVIYGVLFSGQTFLVMSGTSLAFWQGFRMFQSGEIGDVGTVFTVVLSVVLGATATLLIFPQFQAFTNASSAAGELFLIIDSPSSLDPLSTEGMQPPSCNGEIIVNDLRFMYPTRPSAQVLRGLSLSIPAGKTTALVGPSGCGKSTLVGLLERWYKPTSGQILLDGRDISEYNTKWLRSNIRLIQQEPTLFQGTIFENIVKGLIGDQKDLPAEKQMELVQEACKNSNAHDFIEALPQGYHTQVGERASMLSGGQRQRIAIARSIISNPRILLFDEATSALDPRAEKVVQSALNRVSINKTTLIIAHKLATVMAADNIVVMKDGQIYEQGTHHELIESDGLYAAMVRAQDLGTKANDEDIQRELLDTEKVEDSLDRKAALQRTQSHYNTTELEREVEHLAAGTLGYSLTKCIWIMLKENFDLYYWYAATILGGIIGGGTYPAQAIIFSRLVRVFTLQGSEAQEQANFWALMFFVLALANLFAYFAIGLACNSIGQTLTHRYRKEMIERVISFDQEFFDRPENSSGALTSKLSSAPTALQELMSANLGLMFNIMVNITASSALGIAYGWKLGLTLVFGGLTIIVAAGYYRIRIDQKLEAATEEQFSGSAGLATEAVTSIRTVSMLTLETSIMRQYSDTLQAITRKVIRSLTFALLPYALSQSADFLVMALGFWYGSRLIASGEYNTSQFFVIFIAIVFGGQGVAQFFMYSTSITKAEGAANYILWLRTVKPNIRESDETDGKGPSSDGAIAMEDVEFRYKQRDASRVLRGISMRIKPGSFAAFVGPSGCGKSTVVSLLLRFYDPISGRITLDDQDISLMSPQLYRRYMSLVQQEPPLYLGSVRDNIALGLQHEPSDAEIQEACRQANVLEFVASLPEGLQTPCGSKGLQFSGGQRQRIAIARALIRQPRLLLLDEATSALDTQSERVVQKALDEAAMTRTTIAVAHRLSTIRHADIIFVMEDGTIAEMGTHEELQRLRGRYFATCLAQSLDQA</sequence>
<keyword evidence="4 11" id="KW-0812">Transmembrane</keyword>
<evidence type="ECO:0000259" key="13">
    <source>
        <dbReference type="PROSITE" id="PS50929"/>
    </source>
</evidence>
<dbReference type="OrthoDB" id="6500128at2759"/>
<dbReference type="GO" id="GO:0005743">
    <property type="term" value="C:mitochondrial inner membrane"/>
    <property type="evidence" value="ECO:0007669"/>
    <property type="project" value="TreeGrafter"/>
</dbReference>
<feature type="transmembrane region" description="Helical" evidence="11">
    <location>
        <begin position="346"/>
        <end position="366"/>
    </location>
</feature>
<reference evidence="15" key="1">
    <citation type="journal article" date="2019" name="bioRxiv">
        <title>Genomics, evolutionary history and diagnostics of the Alternaria alternata species group including apple and Asian pear pathotypes.</title>
        <authorList>
            <person name="Armitage A.D."/>
            <person name="Cockerton H.M."/>
            <person name="Sreenivasaprasad S."/>
            <person name="Woodhall J.W."/>
            <person name="Lane C.R."/>
            <person name="Harrison R.J."/>
            <person name="Clarkson J.P."/>
        </authorList>
    </citation>
    <scope>NUCLEOTIDE SEQUENCE [LARGE SCALE GENOMIC DNA]</scope>
    <source>
        <strain evidence="15">RGR 97.0016</strain>
    </source>
</reference>
<evidence type="ECO:0000256" key="4">
    <source>
        <dbReference type="ARBA" id="ARBA00022692"/>
    </source>
</evidence>
<name>A0A4Q4S5R4_9PLEO</name>
<dbReference type="FunFam" id="3.40.50.300:FF:000251">
    <property type="entry name" value="ABC transporter B family member 19"/>
    <property type="match status" value="1"/>
</dbReference>
<feature type="domain" description="ABC transmembrane type-1" evidence="13">
    <location>
        <begin position="732"/>
        <end position="1019"/>
    </location>
</feature>
<comment type="caution">
    <text evidence="14">The sequence shown here is derived from an EMBL/GenBank/DDBJ whole genome shotgun (WGS) entry which is preliminary data.</text>
</comment>
<dbReference type="Pfam" id="PF00005">
    <property type="entry name" value="ABC_tran"/>
    <property type="match status" value="2"/>
</dbReference>
<gene>
    <name evidence="14" type="ORF">AA0113_g5292</name>
</gene>
<feature type="transmembrane region" description="Helical" evidence="11">
    <location>
        <begin position="81"/>
        <end position="104"/>
    </location>
</feature>
<keyword evidence="3" id="KW-0813">Transport</keyword>
<keyword evidence="9 11" id="KW-0472">Membrane</keyword>
<feature type="transmembrane region" description="Helical" evidence="11">
    <location>
        <begin position="877"/>
        <end position="895"/>
    </location>
</feature>